<feature type="non-terminal residue" evidence="2">
    <location>
        <position position="1"/>
    </location>
</feature>
<gene>
    <name evidence="2" type="ORF">A4X03_0g9375</name>
</gene>
<evidence type="ECO:0000256" key="1">
    <source>
        <dbReference type="SAM" id="MobiDB-lite"/>
    </source>
</evidence>
<proteinExistence type="predicted"/>
<feature type="region of interest" description="Disordered" evidence="1">
    <location>
        <begin position="92"/>
        <end position="119"/>
    </location>
</feature>
<dbReference type="PANTHER" id="PTHR33050:SF7">
    <property type="entry name" value="RIBONUCLEASE H"/>
    <property type="match status" value="1"/>
</dbReference>
<sequence length="455" mass="51024">NISRTHIAKHLGSTTNEPSKVETLIDNELKAGRYAGPYTSSSTVEGLLGGPFQTSPLGLRVKANGKFRLIQDFSSPHNDDDPTPRSSKKLYKARLRSSNSHSQQQPAPLPTQPTPPQLDLRTRSINAQLRVEDWPTTWCTTEDMCRTILMLPHTAQAFVRDTVSAFRQVPLHPSQWPGTVVEWKGQFYVDRFLAFGLGPACGAYGLFGDAFADLARAEGISPNGHWVDDNVFLRFKATDLALVNENRRAARTTISPLPVHQYGRTFWADSQGHKHAEDYSQPARILPGAEDGFNCGLSDIDRLSNELGWPWAPEKDAPWASTFTYGGLEYHIATRELALPEKKRTKYLAAVHEWQTKTDGTHTLHEAQSLQGKLEHATVVHTQGKWYLRGLLDFIRAAAKNPRTWTSQRHQGARVKDDLAWWYQALLQDKFLRSFDPAPPIDLGCFCDGSTSFTH</sequence>
<comment type="caution">
    <text evidence="2">The sequence shown here is derived from an EMBL/GenBank/DDBJ whole genome shotgun (WGS) entry which is preliminary data.</text>
</comment>
<evidence type="ECO:0000313" key="2">
    <source>
        <dbReference type="EMBL" id="KAE8236635.1"/>
    </source>
</evidence>
<reference evidence="2" key="1">
    <citation type="submission" date="2016-04" db="EMBL/GenBank/DDBJ databases">
        <authorList>
            <person name="Nguyen H.D."/>
            <person name="Kesanakurti P."/>
            <person name="Cullis J."/>
            <person name="Levesque C.A."/>
            <person name="Hambleton S."/>
        </authorList>
    </citation>
    <scope>NUCLEOTIDE SEQUENCE</scope>
    <source>
        <strain evidence="2">DAOMC 238032</strain>
    </source>
</reference>
<dbReference type="PANTHER" id="PTHR33050">
    <property type="entry name" value="REVERSE TRANSCRIPTASE DOMAIN-CONTAINING PROTEIN"/>
    <property type="match status" value="1"/>
</dbReference>
<organism evidence="2 3">
    <name type="scientific">Tilletia caries</name>
    <name type="common">wheat bunt fungus</name>
    <dbReference type="NCBI Taxonomy" id="13290"/>
    <lineage>
        <taxon>Eukaryota</taxon>
        <taxon>Fungi</taxon>
        <taxon>Dikarya</taxon>
        <taxon>Basidiomycota</taxon>
        <taxon>Ustilaginomycotina</taxon>
        <taxon>Exobasidiomycetes</taxon>
        <taxon>Tilletiales</taxon>
        <taxon>Tilletiaceae</taxon>
        <taxon>Tilletia</taxon>
    </lineage>
</organism>
<dbReference type="EMBL" id="LWDD02003656">
    <property type="protein sequence ID" value="KAE8236635.1"/>
    <property type="molecule type" value="Genomic_DNA"/>
</dbReference>
<dbReference type="Proteomes" id="UP000077671">
    <property type="component" value="Unassembled WGS sequence"/>
</dbReference>
<dbReference type="InterPro" id="IPR052055">
    <property type="entry name" value="Hepadnavirus_pol/RT"/>
</dbReference>
<name>A0A8T8SBV5_9BASI</name>
<evidence type="ECO:0000313" key="3">
    <source>
        <dbReference type="Proteomes" id="UP000077671"/>
    </source>
</evidence>
<reference evidence="2" key="2">
    <citation type="journal article" date="2019" name="IMA Fungus">
        <title>Genome sequencing and comparison of five Tilletia species to identify candidate genes for the detection of regulated species infecting wheat.</title>
        <authorList>
            <person name="Nguyen H.D.T."/>
            <person name="Sultana T."/>
            <person name="Kesanakurti P."/>
            <person name="Hambleton S."/>
        </authorList>
    </citation>
    <scope>NUCLEOTIDE SEQUENCE</scope>
    <source>
        <strain evidence="2">DAOMC 238032</strain>
    </source>
</reference>
<dbReference type="AlphaFoldDB" id="A0A8T8SBV5"/>
<accession>A0A8T8SBV5</accession>
<protein>
    <submittedName>
        <fullName evidence="2">Uncharacterized protein</fullName>
    </submittedName>
</protein>
<feature type="compositionally biased region" description="Pro residues" evidence="1">
    <location>
        <begin position="107"/>
        <end position="116"/>
    </location>
</feature>